<keyword evidence="1" id="KW-0472">Membrane</keyword>
<protein>
    <submittedName>
        <fullName evidence="3 4">Uncharacterized protein isoform X2</fullName>
    </submittedName>
</protein>
<dbReference type="RefSeq" id="XP_011310300.1">
    <property type="nucleotide sequence ID" value="XM_011311998.1"/>
</dbReference>
<proteinExistence type="predicted"/>
<sequence>MCPVSSDFTSYIMMKLLSFIEKFNSVFRATVCTIDINLSELEYLAAHLDSFECRRLIAAMHYKTYDLPQLIAGAERKIDGDVLCLRQLLHWNNSPSEGVGATHEDLEHRLRQINRHDLATWLGKTVFKELRSDIEKSLKKVFRQFGEQEIQTQYPITLEPIHQVEEEDPWTEVDTILMILLVGLAGSLMLIVLSLINHRVRNFLFQKKQETLSNFDEEKEKLLNSDTD</sequence>
<gene>
    <name evidence="3 4 5" type="primary">LOC105270801</name>
</gene>
<organism evidence="2 3">
    <name type="scientific">Fopius arisanus</name>
    <dbReference type="NCBI Taxonomy" id="64838"/>
    <lineage>
        <taxon>Eukaryota</taxon>
        <taxon>Metazoa</taxon>
        <taxon>Ecdysozoa</taxon>
        <taxon>Arthropoda</taxon>
        <taxon>Hexapoda</taxon>
        <taxon>Insecta</taxon>
        <taxon>Pterygota</taxon>
        <taxon>Neoptera</taxon>
        <taxon>Endopterygota</taxon>
        <taxon>Hymenoptera</taxon>
        <taxon>Apocrita</taxon>
        <taxon>Ichneumonoidea</taxon>
        <taxon>Braconidae</taxon>
        <taxon>Opiinae</taxon>
        <taxon>Fopius</taxon>
    </lineage>
</organism>
<evidence type="ECO:0000313" key="3">
    <source>
        <dbReference type="RefSeq" id="XP_011310291.1"/>
    </source>
</evidence>
<feature type="transmembrane region" description="Helical" evidence="1">
    <location>
        <begin position="176"/>
        <end position="196"/>
    </location>
</feature>
<accession>A0A9R1TJY1</accession>
<dbReference type="Proteomes" id="UP000694866">
    <property type="component" value="Unplaced"/>
</dbReference>
<dbReference type="RefSeq" id="XP_011310291.1">
    <property type="nucleotide sequence ID" value="XM_011311989.1"/>
</dbReference>
<evidence type="ECO:0000313" key="4">
    <source>
        <dbReference type="RefSeq" id="XP_011310300.1"/>
    </source>
</evidence>
<dbReference type="AlphaFoldDB" id="A0A9R1U7T5"/>
<evidence type="ECO:0000313" key="5">
    <source>
        <dbReference type="RefSeq" id="XP_011310311.1"/>
    </source>
</evidence>
<evidence type="ECO:0000256" key="1">
    <source>
        <dbReference type="SAM" id="Phobius"/>
    </source>
</evidence>
<accession>A0A9R1U7T5</accession>
<reference evidence="3 4" key="1">
    <citation type="submission" date="2025-04" db="UniProtKB">
        <authorList>
            <consortium name="RefSeq"/>
        </authorList>
    </citation>
    <scope>IDENTIFICATION</scope>
    <source>
        <strain evidence="3 4">USDA-PBARC FA_bdor</strain>
        <tissue evidence="3 4">Whole organism</tissue>
    </source>
</reference>
<keyword evidence="1" id="KW-0812">Transmembrane</keyword>
<dbReference type="RefSeq" id="XP_011310311.1">
    <property type="nucleotide sequence ID" value="XM_011312009.1"/>
</dbReference>
<evidence type="ECO:0000313" key="2">
    <source>
        <dbReference type="Proteomes" id="UP000694866"/>
    </source>
</evidence>
<keyword evidence="1" id="KW-1133">Transmembrane helix</keyword>
<dbReference type="GeneID" id="105270801"/>
<accession>A0A9R1TIZ9</accession>
<dbReference type="OrthoDB" id="6066069at2759"/>
<name>A0A9R1U7T5_9HYME</name>
<keyword evidence="2" id="KW-1185">Reference proteome</keyword>